<organism evidence="12 13">
    <name type="scientific">Cronobacter turicensis (strain DSM 18703 / CCUG 55852 / LMG 23827 / z3032)</name>
    <dbReference type="NCBI Taxonomy" id="693216"/>
    <lineage>
        <taxon>Bacteria</taxon>
        <taxon>Pseudomonadati</taxon>
        <taxon>Pseudomonadota</taxon>
        <taxon>Gammaproteobacteria</taxon>
        <taxon>Enterobacterales</taxon>
        <taxon>Enterobacteriaceae</taxon>
        <taxon>Cronobacter</taxon>
    </lineage>
</organism>
<keyword evidence="3" id="KW-1029">Fimbrium biogenesis</keyword>
<evidence type="ECO:0000256" key="6">
    <source>
        <dbReference type="ARBA" id="ARBA00023186"/>
    </source>
</evidence>
<dbReference type="PATRIC" id="fig|693216.3.peg.1337"/>
<reference evidence="12 13" key="1">
    <citation type="journal article" date="2010" name="J. Bacteriol.">
        <title>Complete Genome Sequence of Cronobacter turicensis LMG 23827, a foodborne pathogen causing deaths in neonates.</title>
        <authorList>
            <person name="Stephan R."/>
            <person name="Lehner A."/>
            <person name="Tischler P."/>
            <person name="Rattei T."/>
        </authorList>
    </citation>
    <scope>NUCLEOTIDE SEQUENCE [LARGE SCALE GENOMIC DNA]</scope>
    <source>
        <strain evidence="13">DSM 18703 / CCUG 55852 / LMG 23827 / z3032</strain>
    </source>
</reference>
<dbReference type="PANTHER" id="PTHR30251">
    <property type="entry name" value="PILUS ASSEMBLY CHAPERONE"/>
    <property type="match status" value="1"/>
</dbReference>
<evidence type="ECO:0000256" key="8">
    <source>
        <dbReference type="RuleBase" id="RU003918"/>
    </source>
</evidence>
<evidence type="ECO:0000256" key="5">
    <source>
        <dbReference type="ARBA" id="ARBA00022764"/>
    </source>
</evidence>
<evidence type="ECO:0000256" key="2">
    <source>
        <dbReference type="ARBA" id="ARBA00007399"/>
    </source>
</evidence>
<dbReference type="Pfam" id="PF02753">
    <property type="entry name" value="PapD_C"/>
    <property type="match status" value="1"/>
</dbReference>
<dbReference type="InterPro" id="IPR050643">
    <property type="entry name" value="Periplasmic_pilus_chap"/>
</dbReference>
<dbReference type="GO" id="GO:0030288">
    <property type="term" value="C:outer membrane-bounded periplasmic space"/>
    <property type="evidence" value="ECO:0007669"/>
    <property type="project" value="InterPro"/>
</dbReference>
<evidence type="ECO:0000256" key="1">
    <source>
        <dbReference type="ARBA" id="ARBA00004418"/>
    </source>
</evidence>
<feature type="domain" description="Pili assembly chaperone C-terminal" evidence="11">
    <location>
        <begin position="173"/>
        <end position="230"/>
    </location>
</feature>
<evidence type="ECO:0000256" key="7">
    <source>
        <dbReference type="ARBA" id="ARBA00023319"/>
    </source>
</evidence>
<reference evidence="13" key="2">
    <citation type="journal article" date="2011" name="J. Bacteriol.">
        <title>Complete genome sequence of Cronobacter turicensis LMG 23827, a food-borne pathogen causing deaths in neonates.</title>
        <authorList>
            <person name="Stephan R."/>
            <person name="Lehner A."/>
            <person name="Tischler P."/>
            <person name="Rattei T."/>
        </authorList>
    </citation>
    <scope>NUCLEOTIDE SEQUENCE [LARGE SCALE GENOMIC DNA]</scope>
    <source>
        <strain evidence="13">DSM 18703 / CCUG 55852 / LMG 23827 / z3032</strain>
    </source>
</reference>
<comment type="subcellular location">
    <subcellularLocation>
        <location evidence="1 8">Periplasm</location>
    </subcellularLocation>
</comment>
<dbReference type="InterPro" id="IPR016148">
    <property type="entry name" value="Pili_assmbl_chaperone_C"/>
</dbReference>
<evidence type="ECO:0000256" key="3">
    <source>
        <dbReference type="ARBA" id="ARBA00022558"/>
    </source>
</evidence>
<keyword evidence="6 8" id="KW-0143">Chaperone</keyword>
<protein>
    <submittedName>
        <fullName evidence="12">Chaperone protein lpfB</fullName>
    </submittedName>
</protein>
<dbReference type="SUPFAM" id="SSF49584">
    <property type="entry name" value="Periplasmic chaperone C-domain"/>
    <property type="match status" value="1"/>
</dbReference>
<evidence type="ECO:0000256" key="4">
    <source>
        <dbReference type="ARBA" id="ARBA00022729"/>
    </source>
</evidence>
<evidence type="ECO:0000259" key="11">
    <source>
        <dbReference type="Pfam" id="PF02753"/>
    </source>
</evidence>
<evidence type="ECO:0000259" key="10">
    <source>
        <dbReference type="Pfam" id="PF00345"/>
    </source>
</evidence>
<dbReference type="PRINTS" id="PR00969">
    <property type="entry name" value="CHAPERONPILI"/>
</dbReference>
<dbReference type="PROSITE" id="PS00635">
    <property type="entry name" value="PILI_CHAPERONE"/>
    <property type="match status" value="1"/>
</dbReference>
<dbReference type="GO" id="GO:0071555">
    <property type="term" value="P:cell wall organization"/>
    <property type="evidence" value="ECO:0007669"/>
    <property type="project" value="InterPro"/>
</dbReference>
<feature type="signal peptide" evidence="9">
    <location>
        <begin position="1"/>
        <end position="33"/>
    </location>
</feature>
<dbReference type="KEGG" id="ctu:CTU_14020"/>
<keyword evidence="4 9" id="KW-0732">Signal</keyword>
<name>C9XZH5_CROTZ</name>
<dbReference type="Proteomes" id="UP000002069">
    <property type="component" value="Chromosome"/>
</dbReference>
<dbReference type="HOGENOM" id="CLU_070768_2_2_6"/>
<dbReference type="EMBL" id="FN543093">
    <property type="protein sequence ID" value="CBA29411.1"/>
    <property type="molecule type" value="Genomic_DNA"/>
</dbReference>
<dbReference type="InterPro" id="IPR013783">
    <property type="entry name" value="Ig-like_fold"/>
</dbReference>
<dbReference type="SUPFAM" id="SSF49354">
    <property type="entry name" value="PapD-like"/>
    <property type="match status" value="1"/>
</dbReference>
<dbReference type="Gene3D" id="2.60.40.10">
    <property type="entry name" value="Immunoglobulins"/>
    <property type="match status" value="2"/>
</dbReference>
<dbReference type="InterPro" id="IPR001829">
    <property type="entry name" value="Pili_assmbl_chaperone_bac"/>
</dbReference>
<gene>
    <name evidence="12" type="primary">lpfB</name>
    <name evidence="12" type="ordered locus">Ctu_14020</name>
</gene>
<dbReference type="PANTHER" id="PTHR30251:SF9">
    <property type="entry name" value="CHAPERONE PROTEIN CAF1M"/>
    <property type="match status" value="1"/>
</dbReference>
<keyword evidence="7" id="KW-0393">Immunoglobulin domain</keyword>
<accession>C9XZH5</accession>
<evidence type="ECO:0000313" key="12">
    <source>
        <dbReference type="EMBL" id="CBA29411.1"/>
    </source>
</evidence>
<dbReference type="InterPro" id="IPR036316">
    <property type="entry name" value="Pili_assmbl_chap_C_dom_sf"/>
</dbReference>
<keyword evidence="13" id="KW-1185">Reference proteome</keyword>
<dbReference type="Pfam" id="PF00345">
    <property type="entry name" value="PapD_N"/>
    <property type="match status" value="1"/>
</dbReference>
<dbReference type="InterPro" id="IPR008962">
    <property type="entry name" value="PapD-like_sf"/>
</dbReference>
<feature type="domain" description="Pili assembly chaperone N-terminal" evidence="10">
    <location>
        <begin position="34"/>
        <end position="151"/>
    </location>
</feature>
<dbReference type="InterPro" id="IPR018046">
    <property type="entry name" value="Pili_assmbl_chaperone_CS"/>
</dbReference>
<feature type="chain" id="PRO_5003005021" evidence="9">
    <location>
        <begin position="34"/>
        <end position="237"/>
    </location>
</feature>
<evidence type="ECO:0000313" key="13">
    <source>
        <dbReference type="Proteomes" id="UP000002069"/>
    </source>
</evidence>
<keyword evidence="5" id="KW-0574">Periplasm</keyword>
<comment type="similarity">
    <text evidence="2 8">Belongs to the periplasmic pilus chaperone family.</text>
</comment>
<dbReference type="InterPro" id="IPR016147">
    <property type="entry name" value="Pili_assmbl_chaperone_N"/>
</dbReference>
<dbReference type="FunFam" id="2.60.40.10:FF:000458">
    <property type="entry name" value="Molecular chaperone FimC"/>
    <property type="match status" value="1"/>
</dbReference>
<evidence type="ECO:0000256" key="9">
    <source>
        <dbReference type="SAM" id="SignalP"/>
    </source>
</evidence>
<sequence>MTAANSSYLREFIIMRKLIAISVLLMSATAAQAGVIVGGTRVVYQSDKKEASVPVTNNDDINYLIQSWVDTDATGAAKAPFMVTPPLFRLDAHQDNTLRVVRTGGNLPEDRESLYWLNIKSIPSAAKKEGVNRLQIAIKTRIKLMYRPASINGKPEDVANMLKWHTEGNTLVVENPTSFYMNFNNISINGNNLNDINFAVPKGESRFQLAKGMKHGTLSWTIINDFGAISKTWSQNI</sequence>
<dbReference type="AlphaFoldDB" id="C9XZH5"/>
<proteinExistence type="inferred from homology"/>